<dbReference type="Proteomes" id="UP001597318">
    <property type="component" value="Unassembled WGS sequence"/>
</dbReference>
<dbReference type="RefSeq" id="WP_379052919.1">
    <property type="nucleotide sequence ID" value="NZ_JBHUIK010000005.1"/>
</dbReference>
<proteinExistence type="predicted"/>
<feature type="compositionally biased region" description="Polar residues" evidence="1">
    <location>
        <begin position="84"/>
        <end position="94"/>
    </location>
</feature>
<evidence type="ECO:0000313" key="4">
    <source>
        <dbReference type="Proteomes" id="UP001597318"/>
    </source>
</evidence>
<evidence type="ECO:0000256" key="2">
    <source>
        <dbReference type="SAM" id="Phobius"/>
    </source>
</evidence>
<feature type="region of interest" description="Disordered" evidence="1">
    <location>
        <begin position="71"/>
        <end position="94"/>
    </location>
</feature>
<name>A0ABW5C071_9BACI</name>
<keyword evidence="2" id="KW-0812">Transmembrane</keyword>
<evidence type="ECO:0000256" key="1">
    <source>
        <dbReference type="SAM" id="MobiDB-lite"/>
    </source>
</evidence>
<protein>
    <submittedName>
        <fullName evidence="3">Uncharacterized protein</fullName>
    </submittedName>
</protein>
<evidence type="ECO:0000313" key="3">
    <source>
        <dbReference type="EMBL" id="MFD2215842.1"/>
    </source>
</evidence>
<comment type="caution">
    <text evidence="3">The sequence shown here is derived from an EMBL/GenBank/DDBJ whole genome shotgun (WGS) entry which is preliminary data.</text>
</comment>
<keyword evidence="4" id="KW-1185">Reference proteome</keyword>
<reference evidence="4" key="1">
    <citation type="journal article" date="2019" name="Int. J. Syst. Evol. Microbiol.">
        <title>The Global Catalogue of Microorganisms (GCM) 10K type strain sequencing project: providing services to taxonomists for standard genome sequencing and annotation.</title>
        <authorList>
            <consortium name="The Broad Institute Genomics Platform"/>
            <consortium name="The Broad Institute Genome Sequencing Center for Infectious Disease"/>
            <person name="Wu L."/>
            <person name="Ma J."/>
        </authorList>
    </citation>
    <scope>NUCLEOTIDE SEQUENCE [LARGE SCALE GENOMIC DNA]</scope>
    <source>
        <strain evidence="4">CGMCC 1.15474</strain>
    </source>
</reference>
<keyword evidence="2" id="KW-0472">Membrane</keyword>
<feature type="transmembrane region" description="Helical" evidence="2">
    <location>
        <begin position="48"/>
        <end position="69"/>
    </location>
</feature>
<sequence length="553" mass="63729">MDEKLFEERMRNLKQSYEQVPSVSSVDKIVNKVKTSEKPFKKRMRLQLPYVASFIGVLLIGGILGAQLLKQPDNTGSEHPPDEQINQQPVTTSDIEAATNEIRGYYERKVDELNDSLQSKDVEQYQFVQEAKSAVAAFEERKSYKSQTELKNYRNNVKTIIEYRVSMPYTEFTMLKNQSNISDEQILHYIEKLELLKERYTDRWEMHFKEQSVDISNVKDYVQHLNSGSVKNGTEEYSNLVDEMKGNGYIFVDDGEGMISFTVDYDRISETFSKKLSEELKLFLDIQKNKRFKVDAELVISREELETRLIQLESIIIKYPNFSNINELKILFQDLMKTYLTGTENSQITTNQTRVKEEIITGFEQFISENNNTTSSQIVDAFLSKLKGSNFQLTKELENQVESLIPSKLKMIPNGLSINLLPLTNQMLETYEEYKRANNENVFDGPFAGTNTIDLVVARIYMYAVVTGDYDVAYDLIYKGGKGADIPDKSQFISEISSTDFQTLSNEVTMVEFQYQENGEIIKHIYIKGDGETVSLELRLENGYPKIVYKSTP</sequence>
<accession>A0ABW5C071</accession>
<keyword evidence="2" id="KW-1133">Transmembrane helix</keyword>
<gene>
    <name evidence="3" type="ORF">ACFSKK_19335</name>
</gene>
<dbReference type="EMBL" id="JBHUIK010000005">
    <property type="protein sequence ID" value="MFD2215842.1"/>
    <property type="molecule type" value="Genomic_DNA"/>
</dbReference>
<organism evidence="3 4">
    <name type="scientific">Metabacillus endolithicus</name>
    <dbReference type="NCBI Taxonomy" id="1535204"/>
    <lineage>
        <taxon>Bacteria</taxon>
        <taxon>Bacillati</taxon>
        <taxon>Bacillota</taxon>
        <taxon>Bacilli</taxon>
        <taxon>Bacillales</taxon>
        <taxon>Bacillaceae</taxon>
        <taxon>Metabacillus</taxon>
    </lineage>
</organism>